<sequence length="66" mass="6995">MFFIAFLCEVCFSEKLGAIFGAAPRFARVGLCRSSQACSALRRLGLLGLPPLAALLSIPQPVATLL</sequence>
<dbReference type="Proteomes" id="UP000007519">
    <property type="component" value="Chromosome"/>
</dbReference>
<dbReference type="KEGG" id="sgn:SGRA_1220"/>
<keyword evidence="2" id="KW-1185">Reference proteome</keyword>
<dbReference type="STRING" id="984262.SGRA_1220"/>
<evidence type="ECO:0000313" key="2">
    <source>
        <dbReference type="Proteomes" id="UP000007519"/>
    </source>
</evidence>
<reference evidence="1 2" key="1">
    <citation type="journal article" date="2012" name="Stand. Genomic Sci.">
        <title>Complete genome sequencing and analysis of Saprospira grandis str. Lewin, a predatory marine bacterium.</title>
        <authorList>
            <person name="Saw J.H."/>
            <person name="Yuryev A."/>
            <person name="Kanbe M."/>
            <person name="Hou S."/>
            <person name="Young A.G."/>
            <person name="Aizawa S."/>
            <person name="Alam M."/>
        </authorList>
    </citation>
    <scope>NUCLEOTIDE SEQUENCE [LARGE SCALE GENOMIC DNA]</scope>
    <source>
        <strain evidence="1 2">Lewin</strain>
    </source>
</reference>
<evidence type="ECO:0000313" key="1">
    <source>
        <dbReference type="EMBL" id="AFC23955.1"/>
    </source>
</evidence>
<gene>
    <name evidence="1" type="ordered locus">SGRA_1220</name>
</gene>
<protein>
    <submittedName>
        <fullName evidence="1">Uncharacterized protein</fullName>
    </submittedName>
</protein>
<dbReference type="AlphaFoldDB" id="H6L4N1"/>
<accession>H6L4N1</accession>
<organism evidence="1 2">
    <name type="scientific">Saprospira grandis (strain Lewin)</name>
    <dbReference type="NCBI Taxonomy" id="984262"/>
    <lineage>
        <taxon>Bacteria</taxon>
        <taxon>Pseudomonadati</taxon>
        <taxon>Bacteroidota</taxon>
        <taxon>Saprospiria</taxon>
        <taxon>Saprospirales</taxon>
        <taxon>Saprospiraceae</taxon>
        <taxon>Saprospira</taxon>
    </lineage>
</organism>
<dbReference type="EMBL" id="CP002831">
    <property type="protein sequence ID" value="AFC23955.1"/>
    <property type="molecule type" value="Genomic_DNA"/>
</dbReference>
<name>H6L4N1_SAPGL</name>
<proteinExistence type="predicted"/>
<dbReference type="HOGENOM" id="CLU_2828758_0_0_10"/>